<reference evidence="2" key="1">
    <citation type="submission" date="2018-02" db="EMBL/GenBank/DDBJ databases">
        <title>Rhizophora mucronata_Transcriptome.</title>
        <authorList>
            <person name="Meera S.P."/>
            <person name="Sreeshan A."/>
            <person name="Augustine A."/>
        </authorList>
    </citation>
    <scope>NUCLEOTIDE SEQUENCE</scope>
    <source>
        <tissue evidence="2">Leaf</tissue>
    </source>
</reference>
<organism evidence="2">
    <name type="scientific">Rhizophora mucronata</name>
    <name type="common">Asiatic mangrove</name>
    <dbReference type="NCBI Taxonomy" id="61149"/>
    <lineage>
        <taxon>Eukaryota</taxon>
        <taxon>Viridiplantae</taxon>
        <taxon>Streptophyta</taxon>
        <taxon>Embryophyta</taxon>
        <taxon>Tracheophyta</taxon>
        <taxon>Spermatophyta</taxon>
        <taxon>Magnoliopsida</taxon>
        <taxon>eudicotyledons</taxon>
        <taxon>Gunneridae</taxon>
        <taxon>Pentapetalae</taxon>
        <taxon>rosids</taxon>
        <taxon>fabids</taxon>
        <taxon>Malpighiales</taxon>
        <taxon>Rhizophoraceae</taxon>
        <taxon>Rhizophora</taxon>
    </lineage>
</organism>
<keyword evidence="1" id="KW-1133">Transmembrane helix</keyword>
<dbReference type="AlphaFoldDB" id="A0A2P2QLU6"/>
<keyword evidence="1" id="KW-0812">Transmembrane</keyword>
<accession>A0A2P2QLU6</accession>
<protein>
    <submittedName>
        <fullName evidence="2">Retrovirus-related Pol polyprotein from transposon TNT 1-94</fullName>
    </submittedName>
</protein>
<proteinExistence type="predicted"/>
<name>A0A2P2QLU6_RHIMU</name>
<evidence type="ECO:0000313" key="2">
    <source>
        <dbReference type="EMBL" id="MBX67948.1"/>
    </source>
</evidence>
<sequence>MSYSFANVALDVWFVPAKLFQMANHFIMLTRTKLLPFPYFLPPTSFFFFSFLSSCALDPYA</sequence>
<evidence type="ECO:0000256" key="1">
    <source>
        <dbReference type="SAM" id="Phobius"/>
    </source>
</evidence>
<feature type="transmembrane region" description="Helical" evidence="1">
    <location>
        <begin position="37"/>
        <end position="57"/>
    </location>
</feature>
<keyword evidence="1" id="KW-0472">Membrane</keyword>
<dbReference type="EMBL" id="GGEC01087464">
    <property type="protein sequence ID" value="MBX67948.1"/>
    <property type="molecule type" value="Transcribed_RNA"/>
</dbReference>